<evidence type="ECO:0000313" key="1">
    <source>
        <dbReference type="EMBL" id="RKD20984.1"/>
    </source>
</evidence>
<proteinExistence type="predicted"/>
<accession>A0A419SD09</accession>
<dbReference type="EMBL" id="MCHY01000013">
    <property type="protein sequence ID" value="RKD20984.1"/>
    <property type="molecule type" value="Genomic_DNA"/>
</dbReference>
<name>A0A419SD09_9BACL</name>
<reference evidence="1 2" key="1">
    <citation type="submission" date="2016-08" db="EMBL/GenBank/DDBJ databases">
        <title>Novel Firmicute Genomes.</title>
        <authorList>
            <person name="Poppleton D.I."/>
            <person name="Gribaldo S."/>
        </authorList>
    </citation>
    <scope>NUCLEOTIDE SEQUENCE [LARGE SCALE GENOMIC DNA]</scope>
    <source>
        <strain evidence="1 2">RAOx-1</strain>
    </source>
</reference>
<comment type="caution">
    <text evidence="1">The sequence shown here is derived from an EMBL/GenBank/DDBJ whole genome shotgun (WGS) entry which is preliminary data.</text>
</comment>
<gene>
    <name evidence="1" type="ORF">BEP19_14975</name>
</gene>
<dbReference type="RefSeq" id="WP_120191048.1">
    <property type="nucleotide sequence ID" value="NZ_MCHY01000013.1"/>
</dbReference>
<organism evidence="1 2">
    <name type="scientific">Ammoniphilus oxalaticus</name>
    <dbReference type="NCBI Taxonomy" id="66863"/>
    <lineage>
        <taxon>Bacteria</taxon>
        <taxon>Bacillati</taxon>
        <taxon>Bacillota</taxon>
        <taxon>Bacilli</taxon>
        <taxon>Bacillales</taxon>
        <taxon>Paenibacillaceae</taxon>
        <taxon>Aneurinibacillus group</taxon>
        <taxon>Ammoniphilus</taxon>
    </lineage>
</organism>
<dbReference type="Gene3D" id="1.10.10.60">
    <property type="entry name" value="Homeodomain-like"/>
    <property type="match status" value="1"/>
</dbReference>
<dbReference type="Proteomes" id="UP000284219">
    <property type="component" value="Unassembled WGS sequence"/>
</dbReference>
<dbReference type="OrthoDB" id="2455520at2"/>
<keyword evidence="2" id="KW-1185">Reference proteome</keyword>
<evidence type="ECO:0000313" key="2">
    <source>
        <dbReference type="Proteomes" id="UP000284219"/>
    </source>
</evidence>
<sequence>MRDQFPYVSCEHYDFLWDKQMVKQFRQLWKQGLSIAEIANRFKRAPQEVLFLAIDQYDLRRIKKRAGGVWGKGI</sequence>
<dbReference type="AlphaFoldDB" id="A0A419SD09"/>
<protein>
    <recommendedName>
        <fullName evidence="3">Helix-turn-helix domain containing protein</fullName>
    </recommendedName>
</protein>
<evidence type="ECO:0008006" key="3">
    <source>
        <dbReference type="Google" id="ProtNLM"/>
    </source>
</evidence>